<evidence type="ECO:0000259" key="1">
    <source>
        <dbReference type="Pfam" id="PF12770"/>
    </source>
</evidence>
<evidence type="ECO:0000313" key="2">
    <source>
        <dbReference type="EMBL" id="CDR12696.1"/>
    </source>
</evidence>
<accession>A0A060ZYE1</accession>
<dbReference type="HOGENOM" id="CLU_311204_0_0_11"/>
<gene>
    <name evidence="2" type="ORF">SIRAN7742</name>
</gene>
<proteinExistence type="predicted"/>
<sequence length="953" mass="104303">MRDHLLRMRTTWVDGLTARVCHKLRPETCRSDMFPSWVADDQLALATVLSRIAADDIGCNSPQTIGDRLQSAGLVLSEVPGSMVARDLVMPVLHTVRSGGVPWERWWDVGGLHALLIELWAGRRLSTHSPEKVRGALTAVWSLEDDRLVDTVLDNAEDPFAFLPPDLLHESATGTATACAQFFVTRGLMKITLPDAFLSTRPGLADRPDLTEVVKRWHHRVGLEDTVHRVRDLSPELLTGLRKDLDAWDAQMGQLASHLTAHELKLIVPMTEDERYGGECLRAGWGMHRAELISDDALLWQPDSVARNSSVPDWMAEEIITCGTRFLHRQAGPHPVWLATVETETHIAAVRELMKPPTRYGIGVEDYGDGLRLWFEFPTLPADPDPPFRAPYTYSLSWVEHAWELLHLATVGYARLSIVRLVGDGELRAVGSIRLGLPEEVRARSKEAAIAALRRLVGDETQMINQRIAFEGHDQAAEVAFQICETAKGEDIHDELALESDGAEYQSFMTSARHLARVRARHAAGLLDGEISLEVGAELKAAVEGRQRTLELLRAATGRGNGMARSSGHSGRPLMDEQTAFVHLINRYGTLQLAVCRTSAGHSHFDLVTCEEFPLGPLASAVDEWTRQVPDQPRRAWHDYLEQLVAECGGPAQAIIETVTPHEVRRLVLSPTAPLELLPLHAAPLDSARTSTLFDAFTQVVYAPTARLVSAIESSQRHAAVVEVLVVAHGGGHLPGIELIGGPLCEADVIAGLHDRVEVLTQEEATPDRALHMMPMARIVHIAAHGLTHPNRWAAGLALHGGSLGTAMLTSSGVLADGAFSSVDLVILNACRTGTHEGTGRTVQTLRSIESAFLARGARAVISTLWDITDLQGVLFSAVLHAHLGVGSDSNTAYADTIRYLREHRWRVSSEAGPVCAAESAIDAMLPDWRSHLDQQVADNPLFWAAFKITGVA</sequence>
<dbReference type="AlphaFoldDB" id="A0A060ZYE1"/>
<dbReference type="Pfam" id="PF12770">
    <property type="entry name" value="CHAT"/>
    <property type="match status" value="1"/>
</dbReference>
<dbReference type="InterPro" id="IPR024983">
    <property type="entry name" value="CHAT_dom"/>
</dbReference>
<dbReference type="EMBL" id="LK022848">
    <property type="protein sequence ID" value="CDR12696.1"/>
    <property type="molecule type" value="Genomic_DNA"/>
</dbReference>
<name>A0A060ZYE1_9ACTN</name>
<organism evidence="2">
    <name type="scientific">Streptomyces iranensis</name>
    <dbReference type="NCBI Taxonomy" id="576784"/>
    <lineage>
        <taxon>Bacteria</taxon>
        <taxon>Bacillati</taxon>
        <taxon>Actinomycetota</taxon>
        <taxon>Actinomycetes</taxon>
        <taxon>Kitasatosporales</taxon>
        <taxon>Streptomycetaceae</taxon>
        <taxon>Streptomyces</taxon>
        <taxon>Streptomyces violaceusniger group</taxon>
    </lineage>
</organism>
<reference evidence="2" key="1">
    <citation type="submission" date="2014-05" db="EMBL/GenBank/DDBJ databases">
        <authorList>
            <person name="Horn Fabian"/>
        </authorList>
    </citation>
    <scope>NUCLEOTIDE SEQUENCE</scope>
</reference>
<protein>
    <recommendedName>
        <fullName evidence="1">CHAT domain-containing protein</fullName>
    </recommendedName>
</protein>
<feature type="domain" description="CHAT" evidence="1">
    <location>
        <begin position="640"/>
        <end position="951"/>
    </location>
</feature>